<dbReference type="PANTHER" id="PTHR34220">
    <property type="entry name" value="SENSOR HISTIDINE KINASE YPDA"/>
    <property type="match status" value="1"/>
</dbReference>
<sequence>MNVTNNIFNKIMILILLLLLPILGLYTYSNQVSVKVIKDELESSSMSRLQFLLNQVETNLEQFGLFSTILSRETSILDYKTIHLMENVYKRIELQKEVAQKLELQSASVNWDNQISVYSIPAQEVTSTYFRIYDAAYLKRNVSDRWTLRTTEVEGQQIQQFVKFTLNPVSAYMDFSKADLVVEVSFYVNNLVRMLNDFKKGAKGDPFFYHPDYTPIVNHTSDADKIYDIQKKLHILSLTDAGRTTLNLGGEEYQVYYVKSPDLGWYLVDYVPVQEILSPVIENRNYFYMTTGLLLTMSLTAAFLLYRNVRVPIRELTKGVQSLKRGDYSVRLTHKFHNEFDYLFLRFNEMTMQIQELIENVFAERLRSREATLKQLQAQINPHFLYNCLFFIKSMASMGNDKAVISMSLKLGEYFRYTTRVEKDYASIADELKLVTNYLEIQMLRSPRFEFETDLPEDMLNMEIPRLLLQPIVENAVIHGLEGNPNAGMIKITGEIQAECYRLIVEDNGLGVTPDRLQELRDGLNDALEDEMGCGVWNVHHRLIYRFGEGSGLVLEPVDPQGLRVILQWNRGPEHV</sequence>
<gene>
    <name evidence="7" type="ORF">SY83_03040</name>
</gene>
<evidence type="ECO:0000313" key="8">
    <source>
        <dbReference type="Proteomes" id="UP000076927"/>
    </source>
</evidence>
<dbReference type="InterPro" id="IPR036890">
    <property type="entry name" value="HATPase_C_sf"/>
</dbReference>
<proteinExistence type="predicted"/>
<evidence type="ECO:0000256" key="5">
    <source>
        <dbReference type="ARBA" id="ARBA00023136"/>
    </source>
</evidence>
<evidence type="ECO:0000256" key="4">
    <source>
        <dbReference type="ARBA" id="ARBA00022679"/>
    </source>
</evidence>
<dbReference type="SUPFAM" id="SSF158472">
    <property type="entry name" value="HAMP domain-like"/>
    <property type="match status" value="1"/>
</dbReference>
<protein>
    <recommendedName>
        <fullName evidence="6">HAMP domain-containing protein</fullName>
    </recommendedName>
</protein>
<name>A0A172TEH5_9BACL</name>
<feature type="domain" description="HAMP" evidence="6">
    <location>
        <begin position="307"/>
        <end position="359"/>
    </location>
</feature>
<dbReference type="Gene3D" id="3.30.565.10">
    <property type="entry name" value="Histidine kinase-like ATPase, C-terminal domain"/>
    <property type="match status" value="1"/>
</dbReference>
<dbReference type="Gene3D" id="3.30.450.20">
    <property type="entry name" value="PAS domain"/>
    <property type="match status" value="1"/>
</dbReference>
<evidence type="ECO:0000313" key="7">
    <source>
        <dbReference type="EMBL" id="ANE45465.1"/>
    </source>
</evidence>
<dbReference type="PROSITE" id="PS50885">
    <property type="entry name" value="HAMP"/>
    <property type="match status" value="1"/>
</dbReference>
<keyword evidence="3" id="KW-0597">Phosphoprotein</keyword>
<dbReference type="CDD" id="cd06225">
    <property type="entry name" value="HAMP"/>
    <property type="match status" value="1"/>
</dbReference>
<keyword evidence="2" id="KW-1003">Cell membrane</keyword>
<dbReference type="GO" id="GO:0005886">
    <property type="term" value="C:plasma membrane"/>
    <property type="evidence" value="ECO:0007669"/>
    <property type="project" value="UniProtKB-SubCell"/>
</dbReference>
<dbReference type="GO" id="GO:0000155">
    <property type="term" value="F:phosphorelay sensor kinase activity"/>
    <property type="evidence" value="ECO:0007669"/>
    <property type="project" value="InterPro"/>
</dbReference>
<dbReference type="PANTHER" id="PTHR34220:SF7">
    <property type="entry name" value="SENSOR HISTIDINE KINASE YPDA"/>
    <property type="match status" value="1"/>
</dbReference>
<keyword evidence="8" id="KW-1185">Reference proteome</keyword>
<dbReference type="InterPro" id="IPR010559">
    <property type="entry name" value="Sig_transdc_His_kin_internal"/>
</dbReference>
<organism evidence="7 8">
    <name type="scientific">Paenibacillus swuensis</name>
    <dbReference type="NCBI Taxonomy" id="1178515"/>
    <lineage>
        <taxon>Bacteria</taxon>
        <taxon>Bacillati</taxon>
        <taxon>Bacillota</taxon>
        <taxon>Bacilli</taxon>
        <taxon>Bacillales</taxon>
        <taxon>Paenibacillaceae</taxon>
        <taxon>Paenibacillus</taxon>
    </lineage>
</organism>
<evidence type="ECO:0000256" key="1">
    <source>
        <dbReference type="ARBA" id="ARBA00004651"/>
    </source>
</evidence>
<dbReference type="Pfam" id="PF00672">
    <property type="entry name" value="HAMP"/>
    <property type="match status" value="1"/>
</dbReference>
<comment type="subcellular location">
    <subcellularLocation>
        <location evidence="1">Cell membrane</location>
        <topology evidence="1">Multi-pass membrane protein</topology>
    </subcellularLocation>
</comment>
<keyword evidence="5" id="KW-0472">Membrane</keyword>
<dbReference type="AlphaFoldDB" id="A0A172TEH5"/>
<dbReference type="InterPro" id="IPR003660">
    <property type="entry name" value="HAMP_dom"/>
</dbReference>
<dbReference type="Pfam" id="PF06580">
    <property type="entry name" value="His_kinase"/>
    <property type="match status" value="1"/>
</dbReference>
<dbReference type="SUPFAM" id="SSF55874">
    <property type="entry name" value="ATPase domain of HSP90 chaperone/DNA topoisomerase II/histidine kinase"/>
    <property type="match status" value="1"/>
</dbReference>
<evidence type="ECO:0000259" key="6">
    <source>
        <dbReference type="PROSITE" id="PS50885"/>
    </source>
</evidence>
<dbReference type="Proteomes" id="UP000076927">
    <property type="component" value="Chromosome"/>
</dbReference>
<dbReference type="RefSeq" id="WP_068604141.1">
    <property type="nucleotide sequence ID" value="NZ_CP011388.1"/>
</dbReference>
<evidence type="ECO:0000256" key="2">
    <source>
        <dbReference type="ARBA" id="ARBA00022475"/>
    </source>
</evidence>
<dbReference type="SMART" id="SM00304">
    <property type="entry name" value="HAMP"/>
    <property type="match status" value="1"/>
</dbReference>
<dbReference type="KEGG" id="pswu:SY83_03040"/>
<evidence type="ECO:0000256" key="3">
    <source>
        <dbReference type="ARBA" id="ARBA00022553"/>
    </source>
</evidence>
<accession>A0A172TEH5</accession>
<keyword evidence="4" id="KW-0808">Transferase</keyword>
<dbReference type="STRING" id="1178515.SY83_03040"/>
<dbReference type="PATRIC" id="fig|1178515.4.peg.595"/>
<dbReference type="EMBL" id="CP011388">
    <property type="protein sequence ID" value="ANE45465.1"/>
    <property type="molecule type" value="Genomic_DNA"/>
</dbReference>
<dbReference type="OrthoDB" id="2521939at2"/>
<reference evidence="7 8" key="1">
    <citation type="submission" date="2015-01" db="EMBL/GenBank/DDBJ databases">
        <title>Paenibacillus swuensis/DY6/whole genome sequencing.</title>
        <authorList>
            <person name="Kim M.K."/>
            <person name="Srinivasan S."/>
            <person name="Lee J.-J."/>
        </authorList>
    </citation>
    <scope>NUCLEOTIDE SEQUENCE [LARGE SCALE GENOMIC DNA]</scope>
    <source>
        <strain evidence="7 8">DY6</strain>
    </source>
</reference>
<dbReference type="InterPro" id="IPR050640">
    <property type="entry name" value="Bact_2-comp_sensor_kinase"/>
</dbReference>
<dbReference type="Gene3D" id="1.10.287.130">
    <property type="match status" value="1"/>
</dbReference>